<dbReference type="InterPro" id="IPR011059">
    <property type="entry name" value="Metal-dep_hydrolase_composite"/>
</dbReference>
<evidence type="ECO:0000313" key="5">
    <source>
        <dbReference type="Proteomes" id="UP000324479"/>
    </source>
</evidence>
<evidence type="ECO:0000256" key="2">
    <source>
        <dbReference type="SAM" id="SignalP"/>
    </source>
</evidence>
<sequence>MNQRFSAAMFALLTVTAVSGDAADLVLRNASIVTADSDFRIVEAMAVEQGRIAAVGSSEEIDRLVDGQTEVVDLQGQMVLPGLIDSHVHPSGASRYEADHEIPTMDSIDDVLDYVRARTRVVPKGQWITLSQVFLTRLREQRFPTRAELDAAAPDHPVWFRTGPDGSANSLALAENGIDREFAAEHPRHVMTDPKTGEPTGVIRQSSEVFKTRPAPDTNGPGQAELDQRLLDLLQDYRRWGITGVIDRNCDDAARAQYGRLLQADQLPIRVRLSRSLNASGSEQQIREQLDAISADPLFQNPQPRLGVIGVKVFEDGGMLTGSAYFSEPWGTSRIYGIVDPRYRGMQFIDEQRLENLVRPTVQRGLAFTAHCQGDAAVEALVRVYRRVNEDMPIAPTHSTITHSSFMSREAIDGAAALGIGVDLQPAWLYLDARTLVAQFGQRRLEYFIPLQSLFQAGVIAGGGSDHMQKIGSMRSVNPYNPFLGMWVAVTRKARWHDSAIHREQALDRQQMIRFYTINNAWLMRAEEELGSLEVGKRADFVVIDRDLLRCDDDAIAQTQVRSTWMDGRKVFDTAD</sequence>
<dbReference type="Gene3D" id="3.10.310.70">
    <property type="match status" value="1"/>
</dbReference>
<evidence type="ECO:0000259" key="3">
    <source>
        <dbReference type="Pfam" id="PF07969"/>
    </source>
</evidence>
<evidence type="ECO:0000313" key="4">
    <source>
        <dbReference type="EMBL" id="KAA5539623.1"/>
    </source>
</evidence>
<keyword evidence="4" id="KW-0378">Hydrolase</keyword>
<dbReference type="Gene3D" id="3.20.20.140">
    <property type="entry name" value="Metal-dependent hydrolases"/>
    <property type="match status" value="1"/>
</dbReference>
<dbReference type="InterPro" id="IPR033932">
    <property type="entry name" value="YtcJ-like"/>
</dbReference>
<protein>
    <submittedName>
        <fullName evidence="4">Amidohydrolase</fullName>
    </submittedName>
</protein>
<name>A0A5M6CX02_9BACT</name>
<dbReference type="CDD" id="cd01300">
    <property type="entry name" value="YtcJ_like"/>
    <property type="match status" value="1"/>
</dbReference>
<feature type="chain" id="PRO_5024365186" evidence="2">
    <location>
        <begin position="23"/>
        <end position="576"/>
    </location>
</feature>
<dbReference type="Gene3D" id="2.30.40.10">
    <property type="entry name" value="Urease, subunit C, domain 1"/>
    <property type="match status" value="1"/>
</dbReference>
<dbReference type="Proteomes" id="UP000324479">
    <property type="component" value="Unassembled WGS sequence"/>
</dbReference>
<dbReference type="Pfam" id="PF07969">
    <property type="entry name" value="Amidohydro_3"/>
    <property type="match status" value="1"/>
</dbReference>
<feature type="region of interest" description="Disordered" evidence="1">
    <location>
        <begin position="190"/>
        <end position="224"/>
    </location>
</feature>
<organism evidence="4 5">
    <name type="scientific">Roseiconus nitratireducens</name>
    <dbReference type="NCBI Taxonomy" id="2605748"/>
    <lineage>
        <taxon>Bacteria</taxon>
        <taxon>Pseudomonadati</taxon>
        <taxon>Planctomycetota</taxon>
        <taxon>Planctomycetia</taxon>
        <taxon>Pirellulales</taxon>
        <taxon>Pirellulaceae</taxon>
        <taxon>Roseiconus</taxon>
    </lineage>
</organism>
<dbReference type="PANTHER" id="PTHR22642:SF2">
    <property type="entry name" value="PROTEIN LONG AFTER FAR-RED 3"/>
    <property type="match status" value="1"/>
</dbReference>
<dbReference type="PANTHER" id="PTHR22642">
    <property type="entry name" value="IMIDAZOLONEPROPIONASE"/>
    <property type="match status" value="1"/>
</dbReference>
<dbReference type="SUPFAM" id="SSF51556">
    <property type="entry name" value="Metallo-dependent hydrolases"/>
    <property type="match status" value="1"/>
</dbReference>
<accession>A0A5M6CX02</accession>
<dbReference type="InterPro" id="IPR032466">
    <property type="entry name" value="Metal_Hydrolase"/>
</dbReference>
<evidence type="ECO:0000256" key="1">
    <source>
        <dbReference type="SAM" id="MobiDB-lite"/>
    </source>
</evidence>
<feature type="domain" description="Amidohydrolase 3" evidence="3">
    <location>
        <begin position="70"/>
        <end position="572"/>
    </location>
</feature>
<dbReference type="RefSeq" id="WP_150079160.1">
    <property type="nucleotide sequence ID" value="NZ_VWOX01000018.1"/>
</dbReference>
<keyword evidence="2" id="KW-0732">Signal</keyword>
<gene>
    <name evidence="4" type="ORF">FYK55_23950</name>
</gene>
<dbReference type="InterPro" id="IPR013108">
    <property type="entry name" value="Amidohydro_3"/>
</dbReference>
<proteinExistence type="predicted"/>
<feature type="signal peptide" evidence="2">
    <location>
        <begin position="1"/>
        <end position="22"/>
    </location>
</feature>
<comment type="caution">
    <text evidence="4">The sequence shown here is derived from an EMBL/GenBank/DDBJ whole genome shotgun (WGS) entry which is preliminary data.</text>
</comment>
<dbReference type="SUPFAM" id="SSF51338">
    <property type="entry name" value="Composite domain of metallo-dependent hydrolases"/>
    <property type="match status" value="1"/>
</dbReference>
<reference evidence="4 5" key="1">
    <citation type="submission" date="2019-08" db="EMBL/GenBank/DDBJ databases">
        <authorList>
            <person name="Dhanesh K."/>
            <person name="Kumar G."/>
            <person name="Sasikala C."/>
            <person name="Venkata Ramana C."/>
        </authorList>
    </citation>
    <scope>NUCLEOTIDE SEQUENCE [LARGE SCALE GENOMIC DNA]</scope>
    <source>
        <strain evidence="4 5">JC645</strain>
    </source>
</reference>
<keyword evidence="5" id="KW-1185">Reference proteome</keyword>
<dbReference type="AlphaFoldDB" id="A0A5M6CX02"/>
<dbReference type="GO" id="GO:0016810">
    <property type="term" value="F:hydrolase activity, acting on carbon-nitrogen (but not peptide) bonds"/>
    <property type="evidence" value="ECO:0007669"/>
    <property type="project" value="InterPro"/>
</dbReference>
<dbReference type="EMBL" id="VWOX01000018">
    <property type="protein sequence ID" value="KAA5539623.1"/>
    <property type="molecule type" value="Genomic_DNA"/>
</dbReference>